<evidence type="ECO:0000313" key="2">
    <source>
        <dbReference type="EnsemblMetazoa" id="GPPI022360-PA"/>
    </source>
</evidence>
<protein>
    <submittedName>
        <fullName evidence="2">Uncharacterized protein</fullName>
    </submittedName>
</protein>
<dbReference type="EMBL" id="JXJN01009982">
    <property type="status" value="NOT_ANNOTATED_CDS"/>
    <property type="molecule type" value="Genomic_DNA"/>
</dbReference>
<sequence length="130" mass="14609">MINSASEPMKDTVRLWACGSIASTLPVPAGCTKCIFGLLITIRHIYCLTGIDVITPVYGIDDSKIALESLKDYVQAYIILMIDLTYLGFGPIPLFIYVLIHNASEVRLNLNCRTYEYAAHVERYEVIKYV</sequence>
<organism evidence="2 3">
    <name type="scientific">Glossina palpalis gambiensis</name>
    <dbReference type="NCBI Taxonomy" id="67801"/>
    <lineage>
        <taxon>Eukaryota</taxon>
        <taxon>Metazoa</taxon>
        <taxon>Ecdysozoa</taxon>
        <taxon>Arthropoda</taxon>
        <taxon>Hexapoda</taxon>
        <taxon>Insecta</taxon>
        <taxon>Pterygota</taxon>
        <taxon>Neoptera</taxon>
        <taxon>Endopterygota</taxon>
        <taxon>Diptera</taxon>
        <taxon>Brachycera</taxon>
        <taxon>Muscomorpha</taxon>
        <taxon>Hippoboscoidea</taxon>
        <taxon>Glossinidae</taxon>
        <taxon>Glossina</taxon>
    </lineage>
</organism>
<evidence type="ECO:0000256" key="1">
    <source>
        <dbReference type="SAM" id="Phobius"/>
    </source>
</evidence>
<keyword evidence="1" id="KW-0472">Membrane</keyword>
<dbReference type="Proteomes" id="UP000092460">
    <property type="component" value="Unassembled WGS sequence"/>
</dbReference>
<accession>A0A1B0B8L8</accession>
<keyword evidence="1" id="KW-1133">Transmembrane helix</keyword>
<reference evidence="3" key="1">
    <citation type="submission" date="2015-01" db="EMBL/GenBank/DDBJ databases">
        <authorList>
            <person name="Aksoy S."/>
            <person name="Warren W."/>
            <person name="Wilson R.K."/>
        </authorList>
    </citation>
    <scope>NUCLEOTIDE SEQUENCE [LARGE SCALE GENOMIC DNA]</scope>
    <source>
        <strain evidence="3">IAEA</strain>
    </source>
</reference>
<dbReference type="VEuPathDB" id="VectorBase:GPPI022360"/>
<evidence type="ECO:0000313" key="3">
    <source>
        <dbReference type="Proteomes" id="UP000092460"/>
    </source>
</evidence>
<feature type="transmembrane region" description="Helical" evidence="1">
    <location>
        <begin position="76"/>
        <end position="100"/>
    </location>
</feature>
<proteinExistence type="predicted"/>
<name>A0A1B0B8L8_9MUSC</name>
<dbReference type="EnsemblMetazoa" id="GPPI022360-RA">
    <property type="protein sequence ID" value="GPPI022360-PA"/>
    <property type="gene ID" value="GPPI022360"/>
</dbReference>
<keyword evidence="3" id="KW-1185">Reference proteome</keyword>
<dbReference type="EMBL" id="JXJN01009983">
    <property type="status" value="NOT_ANNOTATED_CDS"/>
    <property type="molecule type" value="Genomic_DNA"/>
</dbReference>
<dbReference type="EMBL" id="JXJN01009984">
    <property type="status" value="NOT_ANNOTATED_CDS"/>
    <property type="molecule type" value="Genomic_DNA"/>
</dbReference>
<dbReference type="AlphaFoldDB" id="A0A1B0B8L8"/>
<keyword evidence="1" id="KW-0812">Transmembrane</keyword>
<reference evidence="2" key="2">
    <citation type="submission" date="2020-05" db="UniProtKB">
        <authorList>
            <consortium name="EnsemblMetazoa"/>
        </authorList>
    </citation>
    <scope>IDENTIFICATION</scope>
    <source>
        <strain evidence="2">IAEA</strain>
    </source>
</reference>